<feature type="region of interest" description="Disordered" evidence="1">
    <location>
        <begin position="1"/>
        <end position="75"/>
    </location>
</feature>
<proteinExistence type="predicted"/>
<dbReference type="AlphaFoldDB" id="A0AAJ3NT74"/>
<feature type="compositionally biased region" description="Basic and acidic residues" evidence="1">
    <location>
        <begin position="35"/>
        <end position="58"/>
    </location>
</feature>
<dbReference type="EMBL" id="LQPR01000006">
    <property type="protein sequence ID" value="ORW74756.1"/>
    <property type="molecule type" value="Genomic_DNA"/>
</dbReference>
<dbReference type="Proteomes" id="UP000193387">
    <property type="component" value="Unassembled WGS sequence"/>
</dbReference>
<reference evidence="2 3" key="1">
    <citation type="submission" date="2016-01" db="EMBL/GenBank/DDBJ databases">
        <title>The new phylogeny of the genus Mycobacterium.</title>
        <authorList>
            <person name="Tarcisio F."/>
            <person name="Conor M."/>
            <person name="Antonella G."/>
            <person name="Elisabetta G."/>
            <person name="Giulia F.S."/>
            <person name="Sara T."/>
            <person name="Anna F."/>
            <person name="Clotilde B."/>
            <person name="Roberto B."/>
            <person name="Veronica D.S."/>
            <person name="Fabio R."/>
            <person name="Monica P."/>
            <person name="Olivier J."/>
            <person name="Enrico T."/>
            <person name="Nicola S."/>
        </authorList>
    </citation>
    <scope>NUCLEOTIDE SEQUENCE [LARGE SCALE GENOMIC DNA]</scope>
    <source>
        <strain evidence="2 3">DSM 44616</strain>
    </source>
</reference>
<accession>A0AAJ3NT74</accession>
<keyword evidence="3" id="KW-1185">Reference proteome</keyword>
<organism evidence="2 3">
    <name type="scientific">Mycobacterium saskatchewanense</name>
    <dbReference type="NCBI Taxonomy" id="220927"/>
    <lineage>
        <taxon>Bacteria</taxon>
        <taxon>Bacillati</taxon>
        <taxon>Actinomycetota</taxon>
        <taxon>Actinomycetes</taxon>
        <taxon>Mycobacteriales</taxon>
        <taxon>Mycobacteriaceae</taxon>
        <taxon>Mycobacterium</taxon>
        <taxon>Mycobacterium simiae complex</taxon>
    </lineage>
</organism>
<protein>
    <submittedName>
        <fullName evidence="2">Uncharacterized protein</fullName>
    </submittedName>
</protein>
<feature type="compositionally biased region" description="Basic and acidic residues" evidence="1">
    <location>
        <begin position="1"/>
        <end position="21"/>
    </location>
</feature>
<evidence type="ECO:0000256" key="1">
    <source>
        <dbReference type="SAM" id="MobiDB-lite"/>
    </source>
</evidence>
<comment type="caution">
    <text evidence="2">The sequence shown here is derived from an EMBL/GenBank/DDBJ whole genome shotgun (WGS) entry which is preliminary data.</text>
</comment>
<sequence>MTVEKPRRRDDVTARANRRDASGSGAMVAQPVHHLRIDDRDGTAHRAHVDPSGHHEGVGRPVQLAESLVDGQPQP</sequence>
<gene>
    <name evidence="2" type="ORF">AWC23_04130</name>
</gene>
<evidence type="ECO:0000313" key="2">
    <source>
        <dbReference type="EMBL" id="ORW74756.1"/>
    </source>
</evidence>
<evidence type="ECO:0000313" key="3">
    <source>
        <dbReference type="Proteomes" id="UP000193387"/>
    </source>
</evidence>
<name>A0AAJ3NT74_9MYCO</name>